<reference evidence="2 3" key="1">
    <citation type="submission" date="2021-06" db="EMBL/GenBank/DDBJ databases">
        <authorList>
            <person name="Kallberg Y."/>
            <person name="Tangrot J."/>
            <person name="Rosling A."/>
        </authorList>
    </citation>
    <scope>NUCLEOTIDE SEQUENCE [LARGE SCALE GENOMIC DNA]</scope>
    <source>
        <strain evidence="2 3">120-4 pot B 10/14</strain>
    </source>
</reference>
<proteinExistence type="predicted"/>
<evidence type="ECO:0000313" key="3">
    <source>
        <dbReference type="Proteomes" id="UP000789901"/>
    </source>
</evidence>
<protein>
    <submittedName>
        <fullName evidence="2">1477_t:CDS:1</fullName>
    </submittedName>
</protein>
<feature type="region of interest" description="Disordered" evidence="1">
    <location>
        <begin position="71"/>
        <end position="97"/>
    </location>
</feature>
<feature type="compositionally biased region" description="Low complexity" evidence="1">
    <location>
        <begin position="10"/>
        <end position="21"/>
    </location>
</feature>
<dbReference type="EMBL" id="CAJVQB010020538">
    <property type="protein sequence ID" value="CAG8794689.1"/>
    <property type="molecule type" value="Genomic_DNA"/>
</dbReference>
<sequence>MDPNKDVIMQDSSSSIEDSQQAFTEYRQQSLTDDRNPKKQRTAGLASPPTNSLRNWEIQLTPHQMAIRHHMNKPSNQTNRVTKDFPYTTITKKEKQA</sequence>
<feature type="region of interest" description="Disordered" evidence="1">
    <location>
        <begin position="1"/>
        <end position="52"/>
    </location>
</feature>
<name>A0ABN7VR68_GIGMA</name>
<accession>A0ABN7VR68</accession>
<gene>
    <name evidence="2" type="ORF">GMARGA_LOCUS21833</name>
</gene>
<keyword evidence="3" id="KW-1185">Reference proteome</keyword>
<organism evidence="2 3">
    <name type="scientific">Gigaspora margarita</name>
    <dbReference type="NCBI Taxonomy" id="4874"/>
    <lineage>
        <taxon>Eukaryota</taxon>
        <taxon>Fungi</taxon>
        <taxon>Fungi incertae sedis</taxon>
        <taxon>Mucoromycota</taxon>
        <taxon>Glomeromycotina</taxon>
        <taxon>Glomeromycetes</taxon>
        <taxon>Diversisporales</taxon>
        <taxon>Gigasporaceae</taxon>
        <taxon>Gigaspora</taxon>
    </lineage>
</organism>
<evidence type="ECO:0000256" key="1">
    <source>
        <dbReference type="SAM" id="MobiDB-lite"/>
    </source>
</evidence>
<dbReference type="Proteomes" id="UP000789901">
    <property type="component" value="Unassembled WGS sequence"/>
</dbReference>
<comment type="caution">
    <text evidence="2">The sequence shown here is derived from an EMBL/GenBank/DDBJ whole genome shotgun (WGS) entry which is preliminary data.</text>
</comment>
<evidence type="ECO:0000313" key="2">
    <source>
        <dbReference type="EMBL" id="CAG8794689.1"/>
    </source>
</evidence>
<feature type="compositionally biased region" description="Polar residues" evidence="1">
    <location>
        <begin position="22"/>
        <end position="31"/>
    </location>
</feature>